<evidence type="ECO:0000256" key="1">
    <source>
        <dbReference type="ARBA" id="ARBA00004479"/>
    </source>
</evidence>
<keyword evidence="9" id="KW-0418">Kinase</keyword>
<evidence type="ECO:0000256" key="4">
    <source>
        <dbReference type="ARBA" id="ARBA00022679"/>
    </source>
</evidence>
<evidence type="ECO:0000313" key="21">
    <source>
        <dbReference type="EMBL" id="KAK3006948.1"/>
    </source>
</evidence>
<evidence type="ECO:0000259" key="19">
    <source>
        <dbReference type="PROSITE" id="PS50011"/>
    </source>
</evidence>
<comment type="caution">
    <text evidence="17">Lacks conserved residue(s) required for the propagation of feature annotation.</text>
</comment>
<dbReference type="PROSITE" id="PS01187">
    <property type="entry name" value="EGF_CA"/>
    <property type="match status" value="1"/>
</dbReference>
<dbReference type="PROSITE" id="PS50011">
    <property type="entry name" value="PROTEIN_KINASE_DOM"/>
    <property type="match status" value="1"/>
</dbReference>
<dbReference type="PANTHER" id="PTHR27005:SF353">
    <property type="entry name" value="WALL-ASSOCIATED RECEPTOR KINASE-LIKE 22"/>
    <property type="match status" value="1"/>
</dbReference>
<dbReference type="GO" id="GO:0004674">
    <property type="term" value="F:protein serine/threonine kinase activity"/>
    <property type="evidence" value="ECO:0007669"/>
    <property type="project" value="UniProtKB-KW"/>
</dbReference>
<protein>
    <submittedName>
        <fullName evidence="21">Uncharacterized protein</fullName>
    </submittedName>
</protein>
<comment type="catalytic activity">
    <reaction evidence="16">
        <text>L-threonyl-[protein] + ATP = O-phospho-L-threonyl-[protein] + ADP + H(+)</text>
        <dbReference type="Rhea" id="RHEA:46608"/>
        <dbReference type="Rhea" id="RHEA-COMP:11060"/>
        <dbReference type="Rhea" id="RHEA-COMP:11605"/>
        <dbReference type="ChEBI" id="CHEBI:15378"/>
        <dbReference type="ChEBI" id="CHEBI:30013"/>
        <dbReference type="ChEBI" id="CHEBI:30616"/>
        <dbReference type="ChEBI" id="CHEBI:61977"/>
        <dbReference type="ChEBI" id="CHEBI:456216"/>
    </reaction>
</comment>
<dbReference type="InterPro" id="IPR000719">
    <property type="entry name" value="Prot_kinase_dom"/>
</dbReference>
<dbReference type="InterPro" id="IPR018097">
    <property type="entry name" value="EGF_Ca-bd_CS"/>
</dbReference>
<accession>A0AA88VH04</accession>
<dbReference type="SUPFAM" id="SSF56112">
    <property type="entry name" value="Protein kinase-like (PK-like)"/>
    <property type="match status" value="1"/>
</dbReference>
<evidence type="ECO:0000256" key="17">
    <source>
        <dbReference type="PROSITE-ProRule" id="PRU00076"/>
    </source>
</evidence>
<keyword evidence="14" id="KW-0325">Glycoprotein</keyword>
<evidence type="ECO:0000256" key="6">
    <source>
        <dbReference type="ARBA" id="ARBA00022729"/>
    </source>
</evidence>
<dbReference type="GO" id="GO:0005509">
    <property type="term" value="F:calcium ion binding"/>
    <property type="evidence" value="ECO:0007669"/>
    <property type="project" value="InterPro"/>
</dbReference>
<sequence>MKQKQAMCLVISSIFLSFEQQETHASMAKPGCQEKCGNITIPYPFGIGGGCYLDSTFELGCNYVAEEEYGSPLFFSNGFSILNMSLEYVRVGIGAEISCYDESGTGSVQVASFLLDQRLSFPYAQNKFVGIGCDIFAYISDNGGNNYTSGCTALCDESSPVVGLSGGTCSGVGCCESTIPADITDFDLQIHSINTVNKSWTTKPCSIAFVAEKNFSGFMINISDTSLDRSYDSVPALLTWVVHNTSCEDAYKNENYACGPNSTCIDYNGKGYQCQCLHGYQGNPYLPTGCQDIDECRDPVNNLCQNGATCVNVPGYYLCICPPGYHDDRHEPRCIREHWRWQLAEHILLGVGIAAGAIIVSAFAIWLYRIFEKRKKDEIKQKYFRRNGGLLLQREISCSKVGVIQTKLFSTEEMEKATENFSSSRVLGKGGQGTVYKGMLPDGIIVAVKKANIIDNDQVVRFINEVFILTQINHRNIVKLLGCCLEYEVPLLVYEYVSNGTLALHLHGEGHASTLSWDTRLVIAAETVVLKGGQKEEICVVAKLAKRCLKLKAKKRPSMKEVAADLDRLRRIHE</sequence>
<feature type="domain" description="Protein kinase" evidence="19">
    <location>
        <begin position="421"/>
        <end position="574"/>
    </location>
</feature>
<dbReference type="InterPro" id="IPR013695">
    <property type="entry name" value="WAK"/>
</dbReference>
<dbReference type="GO" id="GO:0007166">
    <property type="term" value="P:cell surface receptor signaling pathway"/>
    <property type="evidence" value="ECO:0007669"/>
    <property type="project" value="InterPro"/>
</dbReference>
<evidence type="ECO:0000259" key="20">
    <source>
        <dbReference type="PROSITE" id="PS50026"/>
    </source>
</evidence>
<dbReference type="InterPro" id="IPR049883">
    <property type="entry name" value="NOTCH1_EGF-like"/>
</dbReference>
<keyword evidence="2" id="KW-0723">Serine/threonine-protein kinase</keyword>
<dbReference type="Pfam" id="PF07645">
    <property type="entry name" value="EGF_CA"/>
    <property type="match status" value="1"/>
</dbReference>
<dbReference type="AlphaFoldDB" id="A0AA88VH04"/>
<keyword evidence="7" id="KW-0677">Repeat</keyword>
<feature type="domain" description="EGF-like" evidence="20">
    <location>
        <begin position="292"/>
        <end position="331"/>
    </location>
</feature>
<dbReference type="FunFam" id="2.10.25.10:FF:000038">
    <property type="entry name" value="Fibrillin 2"/>
    <property type="match status" value="1"/>
</dbReference>
<dbReference type="InterPro" id="IPR000742">
    <property type="entry name" value="EGF"/>
</dbReference>
<keyword evidence="5 18" id="KW-0812">Transmembrane</keyword>
<keyword evidence="22" id="KW-1185">Reference proteome</keyword>
<organism evidence="21 22">
    <name type="scientific">Escallonia herrerae</name>
    <dbReference type="NCBI Taxonomy" id="1293975"/>
    <lineage>
        <taxon>Eukaryota</taxon>
        <taxon>Viridiplantae</taxon>
        <taxon>Streptophyta</taxon>
        <taxon>Embryophyta</taxon>
        <taxon>Tracheophyta</taxon>
        <taxon>Spermatophyta</taxon>
        <taxon>Magnoliopsida</taxon>
        <taxon>eudicotyledons</taxon>
        <taxon>Gunneridae</taxon>
        <taxon>Pentapetalae</taxon>
        <taxon>asterids</taxon>
        <taxon>campanulids</taxon>
        <taxon>Escalloniales</taxon>
        <taxon>Escalloniaceae</taxon>
        <taxon>Escallonia</taxon>
    </lineage>
</organism>
<dbReference type="InterPro" id="IPR045274">
    <property type="entry name" value="WAK-like"/>
</dbReference>
<dbReference type="EMBL" id="JAVXUP010001925">
    <property type="protein sequence ID" value="KAK3006948.1"/>
    <property type="molecule type" value="Genomic_DNA"/>
</dbReference>
<evidence type="ECO:0000256" key="14">
    <source>
        <dbReference type="ARBA" id="ARBA00023180"/>
    </source>
</evidence>
<dbReference type="SUPFAM" id="SSF57196">
    <property type="entry name" value="EGF/Laminin"/>
    <property type="match status" value="1"/>
</dbReference>
<dbReference type="SMART" id="SM00181">
    <property type="entry name" value="EGF"/>
    <property type="match status" value="2"/>
</dbReference>
<dbReference type="Pfam" id="PF13947">
    <property type="entry name" value="GUB_WAK_bind"/>
    <property type="match status" value="1"/>
</dbReference>
<dbReference type="Pfam" id="PF08488">
    <property type="entry name" value="WAK"/>
    <property type="match status" value="1"/>
</dbReference>
<gene>
    <name evidence="21" type="ORF">RJ639_017857</name>
</gene>
<dbReference type="PANTHER" id="PTHR27005">
    <property type="entry name" value="WALL-ASSOCIATED RECEPTOR KINASE-LIKE 21"/>
    <property type="match status" value="1"/>
</dbReference>
<dbReference type="GO" id="GO:0030247">
    <property type="term" value="F:polysaccharide binding"/>
    <property type="evidence" value="ECO:0007669"/>
    <property type="project" value="InterPro"/>
</dbReference>
<evidence type="ECO:0000256" key="16">
    <source>
        <dbReference type="ARBA" id="ARBA00047951"/>
    </source>
</evidence>
<dbReference type="FunFam" id="3.30.200.20:FF:000043">
    <property type="entry name" value="Wall-associated receptor kinase 2"/>
    <property type="match status" value="1"/>
</dbReference>
<dbReference type="SMART" id="SM00179">
    <property type="entry name" value="EGF_CA"/>
    <property type="match status" value="2"/>
</dbReference>
<dbReference type="GO" id="GO:0005524">
    <property type="term" value="F:ATP binding"/>
    <property type="evidence" value="ECO:0007669"/>
    <property type="project" value="UniProtKB-KW"/>
</dbReference>
<keyword evidence="11 18" id="KW-1133">Transmembrane helix</keyword>
<dbReference type="CDD" id="cd00053">
    <property type="entry name" value="EGF"/>
    <property type="match status" value="1"/>
</dbReference>
<evidence type="ECO:0000256" key="3">
    <source>
        <dbReference type="ARBA" id="ARBA00022536"/>
    </source>
</evidence>
<evidence type="ECO:0000313" key="22">
    <source>
        <dbReference type="Proteomes" id="UP001188597"/>
    </source>
</evidence>
<evidence type="ECO:0000256" key="12">
    <source>
        <dbReference type="ARBA" id="ARBA00023136"/>
    </source>
</evidence>
<evidence type="ECO:0000256" key="10">
    <source>
        <dbReference type="ARBA" id="ARBA00022840"/>
    </source>
</evidence>
<dbReference type="InterPro" id="IPR001245">
    <property type="entry name" value="Ser-Thr/Tyr_kinase_cat_dom"/>
</dbReference>
<dbReference type="PROSITE" id="PS50026">
    <property type="entry name" value="EGF_3"/>
    <property type="match status" value="1"/>
</dbReference>
<keyword evidence="4" id="KW-0808">Transferase</keyword>
<dbReference type="CDD" id="cd00054">
    <property type="entry name" value="EGF_CA"/>
    <property type="match status" value="1"/>
</dbReference>
<evidence type="ECO:0000256" key="2">
    <source>
        <dbReference type="ARBA" id="ARBA00022527"/>
    </source>
</evidence>
<dbReference type="Proteomes" id="UP001188597">
    <property type="component" value="Unassembled WGS sequence"/>
</dbReference>
<keyword evidence="10" id="KW-0067">ATP-binding</keyword>
<proteinExistence type="predicted"/>
<evidence type="ECO:0000256" key="15">
    <source>
        <dbReference type="ARBA" id="ARBA00047558"/>
    </source>
</evidence>
<evidence type="ECO:0000256" key="7">
    <source>
        <dbReference type="ARBA" id="ARBA00022737"/>
    </source>
</evidence>
<evidence type="ECO:0000256" key="9">
    <source>
        <dbReference type="ARBA" id="ARBA00022777"/>
    </source>
</evidence>
<dbReference type="PROSITE" id="PS00010">
    <property type="entry name" value="ASX_HYDROXYL"/>
    <property type="match status" value="1"/>
</dbReference>
<dbReference type="InterPro" id="IPR025287">
    <property type="entry name" value="WAK_GUB"/>
</dbReference>
<dbReference type="InterPro" id="IPR001881">
    <property type="entry name" value="EGF-like_Ca-bd_dom"/>
</dbReference>
<comment type="subcellular location">
    <subcellularLocation>
        <location evidence="1">Membrane</location>
        <topology evidence="1">Single-pass type I membrane protein</topology>
    </subcellularLocation>
</comment>
<comment type="catalytic activity">
    <reaction evidence="15">
        <text>L-seryl-[protein] + ATP = O-phospho-L-seryl-[protein] + ADP + H(+)</text>
        <dbReference type="Rhea" id="RHEA:17989"/>
        <dbReference type="Rhea" id="RHEA-COMP:9863"/>
        <dbReference type="Rhea" id="RHEA-COMP:11604"/>
        <dbReference type="ChEBI" id="CHEBI:15378"/>
        <dbReference type="ChEBI" id="CHEBI:29999"/>
        <dbReference type="ChEBI" id="CHEBI:30616"/>
        <dbReference type="ChEBI" id="CHEBI:83421"/>
        <dbReference type="ChEBI" id="CHEBI:456216"/>
    </reaction>
</comment>
<dbReference type="Gene3D" id="2.10.25.10">
    <property type="entry name" value="Laminin"/>
    <property type="match status" value="2"/>
</dbReference>
<evidence type="ECO:0000256" key="18">
    <source>
        <dbReference type="SAM" id="Phobius"/>
    </source>
</evidence>
<evidence type="ECO:0000256" key="13">
    <source>
        <dbReference type="ARBA" id="ARBA00023157"/>
    </source>
</evidence>
<dbReference type="InterPro" id="IPR009030">
    <property type="entry name" value="Growth_fac_rcpt_cys_sf"/>
</dbReference>
<keyword evidence="12 18" id="KW-0472">Membrane</keyword>
<keyword evidence="13" id="KW-1015">Disulfide bond</keyword>
<dbReference type="SUPFAM" id="SSF57184">
    <property type="entry name" value="Growth factor receptor domain"/>
    <property type="match status" value="1"/>
</dbReference>
<dbReference type="InterPro" id="IPR011009">
    <property type="entry name" value="Kinase-like_dom_sf"/>
</dbReference>
<dbReference type="InterPro" id="IPR000152">
    <property type="entry name" value="EGF-type_Asp/Asn_hydroxyl_site"/>
</dbReference>
<evidence type="ECO:0000256" key="11">
    <source>
        <dbReference type="ARBA" id="ARBA00022989"/>
    </source>
</evidence>
<name>A0AA88VH04_9ASTE</name>
<keyword evidence="8" id="KW-0547">Nucleotide-binding</keyword>
<dbReference type="Gene3D" id="1.10.510.10">
    <property type="entry name" value="Transferase(Phosphotransferase) domain 1"/>
    <property type="match status" value="1"/>
</dbReference>
<feature type="transmembrane region" description="Helical" evidence="18">
    <location>
        <begin position="347"/>
        <end position="368"/>
    </location>
</feature>
<keyword evidence="3 17" id="KW-0245">EGF-like domain</keyword>
<comment type="caution">
    <text evidence="21">The sequence shown here is derived from an EMBL/GenBank/DDBJ whole genome shotgun (WGS) entry which is preliminary data.</text>
</comment>
<evidence type="ECO:0000256" key="8">
    <source>
        <dbReference type="ARBA" id="ARBA00022741"/>
    </source>
</evidence>
<reference evidence="21" key="1">
    <citation type="submission" date="2022-12" db="EMBL/GenBank/DDBJ databases">
        <title>Draft genome assemblies for two species of Escallonia (Escalloniales).</title>
        <authorList>
            <person name="Chanderbali A."/>
            <person name="Dervinis C."/>
            <person name="Anghel I."/>
            <person name="Soltis D."/>
            <person name="Soltis P."/>
            <person name="Zapata F."/>
        </authorList>
    </citation>
    <scope>NUCLEOTIDE SEQUENCE</scope>
    <source>
        <strain evidence="21">UCBG64.0493</strain>
        <tissue evidence="21">Leaf</tissue>
    </source>
</reference>
<evidence type="ECO:0000256" key="5">
    <source>
        <dbReference type="ARBA" id="ARBA00022692"/>
    </source>
</evidence>
<dbReference type="GO" id="GO:0005886">
    <property type="term" value="C:plasma membrane"/>
    <property type="evidence" value="ECO:0007669"/>
    <property type="project" value="TreeGrafter"/>
</dbReference>
<keyword evidence="6" id="KW-0732">Signal</keyword>
<dbReference type="Pfam" id="PF07714">
    <property type="entry name" value="PK_Tyr_Ser-Thr"/>
    <property type="match status" value="1"/>
</dbReference>